<feature type="region of interest" description="Disordered" evidence="1">
    <location>
        <begin position="75"/>
        <end position="153"/>
    </location>
</feature>
<accession>A0AA38S5D5</accession>
<sequence>MDSYLNNTWSPAWPANNISTQFDDALWEPMQESNSGVYSSDSGFFASTYVDSSSELNHSLDDPWSSALPPAISPSISPSTLFDDDTKAAGPWSPARTESIGSQASSPVSSGGDSEGSSSARAIKMRGARRDRVRKQQPPPALPGTQQKARDSHNLVEKKYRNRLNQEFELLLTTLTRRGSESGSDGGSGIDEGRAFTKTAVLKLARQTLLDLEERNRVLRTEIKTLGEFS</sequence>
<dbReference type="Pfam" id="PF00010">
    <property type="entry name" value="HLH"/>
    <property type="match status" value="1"/>
</dbReference>
<evidence type="ECO:0000313" key="4">
    <source>
        <dbReference type="Proteomes" id="UP001174691"/>
    </source>
</evidence>
<dbReference type="InterPro" id="IPR011598">
    <property type="entry name" value="bHLH_dom"/>
</dbReference>
<dbReference type="Proteomes" id="UP001174691">
    <property type="component" value="Unassembled WGS sequence"/>
</dbReference>
<dbReference type="PROSITE" id="PS50888">
    <property type="entry name" value="BHLH"/>
    <property type="match status" value="1"/>
</dbReference>
<evidence type="ECO:0000313" key="3">
    <source>
        <dbReference type="EMBL" id="KAJ9149645.1"/>
    </source>
</evidence>
<dbReference type="EMBL" id="JANBVN010000077">
    <property type="protein sequence ID" value="KAJ9149645.1"/>
    <property type="molecule type" value="Genomic_DNA"/>
</dbReference>
<reference evidence="3" key="1">
    <citation type="submission" date="2022-07" db="EMBL/GenBank/DDBJ databases">
        <title>Fungi with potential for degradation of polypropylene.</title>
        <authorList>
            <person name="Gostincar C."/>
        </authorList>
    </citation>
    <scope>NUCLEOTIDE SEQUENCE</scope>
    <source>
        <strain evidence="3">EXF-13287</strain>
    </source>
</reference>
<proteinExistence type="predicted"/>
<protein>
    <recommendedName>
        <fullName evidence="2">BHLH domain-containing protein</fullName>
    </recommendedName>
</protein>
<keyword evidence="4" id="KW-1185">Reference proteome</keyword>
<dbReference type="GO" id="GO:0046983">
    <property type="term" value="F:protein dimerization activity"/>
    <property type="evidence" value="ECO:0007669"/>
    <property type="project" value="InterPro"/>
</dbReference>
<dbReference type="Gene3D" id="4.10.280.10">
    <property type="entry name" value="Helix-loop-helix DNA-binding domain"/>
    <property type="match status" value="1"/>
</dbReference>
<evidence type="ECO:0000256" key="1">
    <source>
        <dbReference type="SAM" id="MobiDB-lite"/>
    </source>
</evidence>
<name>A0AA38S5D5_9PEZI</name>
<dbReference type="AlphaFoldDB" id="A0AA38S5D5"/>
<evidence type="ECO:0000259" key="2">
    <source>
        <dbReference type="PROSITE" id="PS50888"/>
    </source>
</evidence>
<feature type="domain" description="BHLH" evidence="2">
    <location>
        <begin position="148"/>
        <end position="212"/>
    </location>
</feature>
<feature type="compositionally biased region" description="Basic residues" evidence="1">
    <location>
        <begin position="123"/>
        <end position="135"/>
    </location>
</feature>
<organism evidence="3 4">
    <name type="scientific">Coniochaeta hoffmannii</name>
    <dbReference type="NCBI Taxonomy" id="91930"/>
    <lineage>
        <taxon>Eukaryota</taxon>
        <taxon>Fungi</taxon>
        <taxon>Dikarya</taxon>
        <taxon>Ascomycota</taxon>
        <taxon>Pezizomycotina</taxon>
        <taxon>Sordariomycetes</taxon>
        <taxon>Sordariomycetidae</taxon>
        <taxon>Coniochaetales</taxon>
        <taxon>Coniochaetaceae</taxon>
        <taxon>Coniochaeta</taxon>
    </lineage>
</organism>
<dbReference type="SUPFAM" id="SSF47459">
    <property type="entry name" value="HLH, helix-loop-helix DNA-binding domain"/>
    <property type="match status" value="1"/>
</dbReference>
<dbReference type="InterPro" id="IPR036638">
    <property type="entry name" value="HLH_DNA-bd_sf"/>
</dbReference>
<feature type="compositionally biased region" description="Low complexity" evidence="1">
    <location>
        <begin position="99"/>
        <end position="119"/>
    </location>
</feature>
<comment type="caution">
    <text evidence="3">The sequence shown here is derived from an EMBL/GenBank/DDBJ whole genome shotgun (WGS) entry which is preliminary data.</text>
</comment>
<gene>
    <name evidence="3" type="ORF">NKR19_g5570</name>
</gene>